<keyword evidence="1" id="KW-0472">Membrane</keyword>
<feature type="transmembrane region" description="Helical" evidence="1">
    <location>
        <begin position="81"/>
        <end position="105"/>
    </location>
</feature>
<keyword evidence="3" id="KW-1185">Reference proteome</keyword>
<evidence type="ECO:0000313" key="2">
    <source>
        <dbReference type="EMBL" id="OAT55738.1"/>
    </source>
</evidence>
<sequence length="107" mass="11319">MKDLMKDFGKVVEGSSGALSFGVIQCLAMAAAVTNLSRKTGVEYFGVLLAAVIATVGFFMCIFSVGQVIHEVSGGHKVKKLLLFFLLYPAVIGVFLSVKISLVSISS</sequence>
<dbReference type="AlphaFoldDB" id="A0A1B7K6E0"/>
<keyword evidence="1" id="KW-0812">Transmembrane</keyword>
<evidence type="ECO:0000313" key="3">
    <source>
        <dbReference type="Proteomes" id="UP000078386"/>
    </source>
</evidence>
<accession>A0A1B7K6E0</accession>
<dbReference type="RefSeq" id="WP_064542238.1">
    <property type="nucleotide sequence ID" value="NZ_LXEU01000015.1"/>
</dbReference>
<proteinExistence type="predicted"/>
<feature type="transmembrane region" description="Helical" evidence="1">
    <location>
        <begin position="44"/>
        <end position="69"/>
    </location>
</feature>
<comment type="caution">
    <text evidence="2">The sequence shown here is derived from an EMBL/GenBank/DDBJ whole genome shotgun (WGS) entry which is preliminary data.</text>
</comment>
<organism evidence="2 3">
    <name type="scientific">Kluyvera georgiana ATCC 51603</name>
    <dbReference type="NCBI Taxonomy" id="1354264"/>
    <lineage>
        <taxon>Bacteria</taxon>
        <taxon>Pseudomonadati</taxon>
        <taxon>Pseudomonadota</taxon>
        <taxon>Gammaproteobacteria</taxon>
        <taxon>Enterobacterales</taxon>
        <taxon>Enterobacteriaceae</taxon>
        <taxon>Kluyvera</taxon>
    </lineage>
</organism>
<feature type="transmembrane region" description="Helical" evidence="1">
    <location>
        <begin position="12"/>
        <end position="32"/>
    </location>
</feature>
<reference evidence="2 3" key="1">
    <citation type="submission" date="2016-04" db="EMBL/GenBank/DDBJ databases">
        <title>ATOL: Assembling a taxonomically balanced genome-scale reconstruction of the evolutionary history of the Enterobacteriaceae.</title>
        <authorList>
            <person name="Plunkett G.III."/>
            <person name="Neeno-Eckwall E.C."/>
            <person name="Glasner J.D."/>
            <person name="Perna N.T."/>
        </authorList>
    </citation>
    <scope>NUCLEOTIDE SEQUENCE [LARGE SCALE GENOMIC DNA]</scope>
    <source>
        <strain evidence="2 3">ATCC 51603</strain>
    </source>
</reference>
<name>A0A1B7K6E0_9ENTR</name>
<protein>
    <submittedName>
        <fullName evidence="2">Uncharacterized protein</fullName>
    </submittedName>
</protein>
<dbReference type="PATRIC" id="fig|1354264.4.peg.792"/>
<dbReference type="Proteomes" id="UP000078386">
    <property type="component" value="Unassembled WGS sequence"/>
</dbReference>
<keyword evidence="1" id="KW-1133">Transmembrane helix</keyword>
<dbReference type="EMBL" id="LXEU01000015">
    <property type="protein sequence ID" value="OAT55738.1"/>
    <property type="molecule type" value="Genomic_DNA"/>
</dbReference>
<evidence type="ECO:0000256" key="1">
    <source>
        <dbReference type="SAM" id="Phobius"/>
    </source>
</evidence>
<gene>
    <name evidence="2" type="ORF">M989_00759</name>
</gene>